<sequence>ASTETKYFPEELRLTVALIIRPSISRLLAKRTQAWEV</sequence>
<organism evidence="1 2">
    <name type="scientific">Bacillus chungangensis</name>
    <dbReference type="NCBI Taxonomy" id="587633"/>
    <lineage>
        <taxon>Bacteria</taxon>
        <taxon>Bacillati</taxon>
        <taxon>Bacillota</taxon>
        <taxon>Bacilli</taxon>
        <taxon>Bacillales</taxon>
        <taxon>Bacillaceae</taxon>
        <taxon>Bacillus</taxon>
    </lineage>
</organism>
<keyword evidence="2" id="KW-1185">Reference proteome</keyword>
<proteinExistence type="predicted"/>
<gene>
    <name evidence="1" type="ORF">J2S08_003972</name>
</gene>
<evidence type="ECO:0000313" key="1">
    <source>
        <dbReference type="EMBL" id="MDQ0178078.1"/>
    </source>
</evidence>
<accession>A0ABT9WXQ8</accession>
<dbReference type="Proteomes" id="UP001223586">
    <property type="component" value="Unassembled WGS sequence"/>
</dbReference>
<reference evidence="1 2" key="1">
    <citation type="submission" date="2023-07" db="EMBL/GenBank/DDBJ databases">
        <title>Genomic Encyclopedia of Type Strains, Phase IV (KMG-IV): sequencing the most valuable type-strain genomes for metagenomic binning, comparative biology and taxonomic classification.</title>
        <authorList>
            <person name="Goeker M."/>
        </authorList>
    </citation>
    <scope>NUCLEOTIDE SEQUENCE [LARGE SCALE GENOMIC DNA]</scope>
    <source>
        <strain evidence="1 2">DSM 23837</strain>
    </source>
</reference>
<evidence type="ECO:0000313" key="2">
    <source>
        <dbReference type="Proteomes" id="UP001223586"/>
    </source>
</evidence>
<comment type="caution">
    <text evidence="1">The sequence shown here is derived from an EMBL/GenBank/DDBJ whole genome shotgun (WGS) entry which is preliminary data.</text>
</comment>
<protein>
    <submittedName>
        <fullName evidence="1">Uncharacterized protein</fullName>
    </submittedName>
</protein>
<feature type="non-terminal residue" evidence="1">
    <location>
        <position position="1"/>
    </location>
</feature>
<name>A0ABT9WXQ8_9BACI</name>
<dbReference type="EMBL" id="JAUSTT010000032">
    <property type="protein sequence ID" value="MDQ0178078.1"/>
    <property type="molecule type" value="Genomic_DNA"/>
</dbReference>